<dbReference type="OrthoDB" id="1854502at2759"/>
<protein>
    <recommendedName>
        <fullName evidence="9">PH domain-containing protein</fullName>
    </recommendedName>
</protein>
<dbReference type="Pfam" id="PF01237">
    <property type="entry name" value="Oxysterol_BP"/>
    <property type="match status" value="1"/>
</dbReference>
<accession>A0A316UZB5</accession>
<dbReference type="GO" id="GO:0006887">
    <property type="term" value="P:exocytosis"/>
    <property type="evidence" value="ECO:0007669"/>
    <property type="project" value="TreeGrafter"/>
</dbReference>
<dbReference type="SMART" id="SM00248">
    <property type="entry name" value="ANK"/>
    <property type="match status" value="3"/>
</dbReference>
<organism evidence="10 11">
    <name type="scientific">Jaminaea rosea</name>
    <dbReference type="NCBI Taxonomy" id="1569628"/>
    <lineage>
        <taxon>Eukaryota</taxon>
        <taxon>Fungi</taxon>
        <taxon>Dikarya</taxon>
        <taxon>Basidiomycota</taxon>
        <taxon>Ustilaginomycotina</taxon>
        <taxon>Exobasidiomycetes</taxon>
        <taxon>Microstromatales</taxon>
        <taxon>Microstromatales incertae sedis</taxon>
        <taxon>Jaminaea</taxon>
    </lineage>
</organism>
<evidence type="ECO:0000256" key="5">
    <source>
        <dbReference type="ARBA" id="ARBA00023121"/>
    </source>
</evidence>
<keyword evidence="3" id="KW-0597">Phosphoprotein</keyword>
<dbReference type="GeneID" id="37027711"/>
<dbReference type="STRING" id="1569628.A0A316UZB5"/>
<feature type="region of interest" description="Disordered" evidence="8">
    <location>
        <begin position="429"/>
        <end position="478"/>
    </location>
</feature>
<dbReference type="Gene3D" id="2.40.160.120">
    <property type="match status" value="1"/>
</dbReference>
<sequence length="1192" mass="130787">MSTQEGGGTAAPDEAVYSFRLLEALRQGDRKTLGPCLAKAEKAVKGAPVKELTSPLHIAVRCAEYSTIVYCLEHKGLDINAVETQHGNTPLHIAMSLGRCDVVQLLLEQPSIDDTKRNKDGREPLEMAKTPEAAQLIQVSRAKLNADFMETLCAWEGKMPTAEDKLYALLESPRVGAIDLNVQSKTSGTTLLHEAVARKDTKMIEAAVRRGADVYARNRKGKSALDSSKDEKIKALLRQFSNADAAIAAQTLPGLPPTFRGYLAKWTNLAGGYKTRWFVLQDGILSYYHTQEEEGKSSRGSVNLRFAKIRADSNDKHRFEIISEATTKSSSKLYLRGSHPVERARWVQVLQQTQQHFNLERSASRTESIAPNAAAGGIGYTATTNSSMTNVSNVPSRVGTPAIGRTSTSTNNALLNAGGVVAPLAAPSAASSTMSPRDGHPLRTPSLVSRESFRSDREDSDGQADNEPLFDASGKPRMPHADTFPLIANSLKLKVEMAHSLASSIPVDAPAPSTSKVALRDALGQIEDLTNQFALLVGEREEYLLRRYEQEIQVKRLWEENMKALALQHAEMEKQLQDAAQDNARKRKALREVRENFGSSASPAAGAVASPPIVSPTARRGAPPSFDGTIADRREGTAPMALGAIPMAPALAELTPGRESVEEGEDDFFDAVESGDLPGLKVETPIAHVSEEKNWPSSFNKDMLDEHDFEASLEPYRKLRTKLPLGKDDRPSVSLWAILKNNIGKDLTKISFPVSFNEPTSMLQRMAEDMEFSECLDAAATQQDSTKRIAFVAAFAMSNYSSTIGRVAKPFNPMLGETFEYIRPDRHYRYISEQVSHHPPVSACVAQSPLWDYLGCVDAKSKFLGRTFEIRPTGVAHVKLKVKKDWVPSSASNKQPPSAGPAFKDLVEEHYTWNKVTTSVSGFIVGSPTIDHVGDLTVVNHITGDKCTLTFKPRGWRGANAREISGQVWNAAGDLVWEIAGRWDSQLVARKAGAGRGVLDPDQAYQGDFSAAPLPSSAEYLLLWRNSEKPPTPFNLTPFAVTLNDLPPTLPKWLPPTDCRVRPDLVSFEEGRFDEANNLKQSLEDYQRQTRRKREAGEMPPHEPRWFTKTVDADTGETLWQPKSVEMPPRGATGKAEKAAAAGQTITTPEYWAVREKVGAKGDQELWGCDHIYGSFESQRVKTSQRVGAAKA</sequence>
<keyword evidence="4" id="KW-0445">Lipid transport</keyword>
<keyword evidence="11" id="KW-1185">Reference proteome</keyword>
<feature type="repeat" description="ANK" evidence="6">
    <location>
        <begin position="51"/>
        <end position="84"/>
    </location>
</feature>
<dbReference type="GO" id="GO:0006869">
    <property type="term" value="P:lipid transport"/>
    <property type="evidence" value="ECO:0007669"/>
    <property type="project" value="UniProtKB-KW"/>
</dbReference>
<keyword evidence="2" id="KW-0813">Transport</keyword>
<dbReference type="Pfam" id="PF12796">
    <property type="entry name" value="Ank_2"/>
    <property type="match status" value="1"/>
</dbReference>
<evidence type="ECO:0000313" key="11">
    <source>
        <dbReference type="Proteomes" id="UP000245884"/>
    </source>
</evidence>
<feature type="region of interest" description="Disordered" evidence="8">
    <location>
        <begin position="594"/>
        <end position="632"/>
    </location>
</feature>
<evidence type="ECO:0000256" key="6">
    <source>
        <dbReference type="PROSITE-ProRule" id="PRU00023"/>
    </source>
</evidence>
<dbReference type="PROSITE" id="PS50088">
    <property type="entry name" value="ANK_REPEAT"/>
    <property type="match status" value="3"/>
</dbReference>
<dbReference type="EMBL" id="KZ819665">
    <property type="protein sequence ID" value="PWN28505.1"/>
    <property type="molecule type" value="Genomic_DNA"/>
</dbReference>
<dbReference type="GO" id="GO:0005635">
    <property type="term" value="C:nuclear envelope"/>
    <property type="evidence" value="ECO:0007669"/>
    <property type="project" value="TreeGrafter"/>
</dbReference>
<dbReference type="GO" id="GO:0005829">
    <property type="term" value="C:cytosol"/>
    <property type="evidence" value="ECO:0007669"/>
    <property type="project" value="TreeGrafter"/>
</dbReference>
<dbReference type="GO" id="GO:0032934">
    <property type="term" value="F:sterol binding"/>
    <property type="evidence" value="ECO:0007669"/>
    <property type="project" value="TreeGrafter"/>
</dbReference>
<evidence type="ECO:0000256" key="8">
    <source>
        <dbReference type="SAM" id="MobiDB-lite"/>
    </source>
</evidence>
<feature type="domain" description="PH" evidence="9">
    <location>
        <begin position="256"/>
        <end position="355"/>
    </location>
</feature>
<feature type="compositionally biased region" description="Low complexity" evidence="8">
    <location>
        <begin position="1131"/>
        <end position="1142"/>
    </location>
</feature>
<dbReference type="PROSITE" id="PS50297">
    <property type="entry name" value="ANK_REP_REGION"/>
    <property type="match status" value="2"/>
</dbReference>
<dbReference type="PANTHER" id="PTHR10972">
    <property type="entry name" value="OXYSTEROL-BINDING PROTEIN-RELATED"/>
    <property type="match status" value="1"/>
</dbReference>
<evidence type="ECO:0000256" key="2">
    <source>
        <dbReference type="ARBA" id="ARBA00022448"/>
    </source>
</evidence>
<dbReference type="InterPro" id="IPR011993">
    <property type="entry name" value="PH-like_dom_sf"/>
</dbReference>
<dbReference type="SUPFAM" id="SSF48403">
    <property type="entry name" value="Ankyrin repeat"/>
    <property type="match status" value="1"/>
</dbReference>
<feature type="region of interest" description="Disordered" evidence="8">
    <location>
        <begin position="1087"/>
        <end position="1107"/>
    </location>
</feature>
<dbReference type="FunFam" id="2.40.160.120:FF:000017">
    <property type="entry name" value="Oxysterol-binding protein homolog C2F12.05c"/>
    <property type="match status" value="1"/>
</dbReference>
<dbReference type="SUPFAM" id="SSF50729">
    <property type="entry name" value="PH domain-like"/>
    <property type="match status" value="1"/>
</dbReference>
<evidence type="ECO:0000256" key="3">
    <source>
        <dbReference type="ARBA" id="ARBA00022553"/>
    </source>
</evidence>
<feature type="region of interest" description="Disordered" evidence="8">
    <location>
        <begin position="1121"/>
        <end position="1142"/>
    </location>
</feature>
<dbReference type="InterPro" id="IPR037239">
    <property type="entry name" value="OSBP_sf"/>
</dbReference>
<dbReference type="GO" id="GO:0030011">
    <property type="term" value="P:maintenance of cell polarity"/>
    <property type="evidence" value="ECO:0007669"/>
    <property type="project" value="TreeGrafter"/>
</dbReference>
<dbReference type="InterPro" id="IPR001849">
    <property type="entry name" value="PH_domain"/>
</dbReference>
<feature type="compositionally biased region" description="Low complexity" evidence="8">
    <location>
        <begin position="598"/>
        <end position="616"/>
    </location>
</feature>
<dbReference type="InterPro" id="IPR036770">
    <property type="entry name" value="Ankyrin_rpt-contain_sf"/>
</dbReference>
<dbReference type="Gene3D" id="2.30.29.30">
    <property type="entry name" value="Pleckstrin-homology domain (PH domain)/Phosphotyrosine-binding domain (PTB)"/>
    <property type="match status" value="1"/>
</dbReference>
<dbReference type="Gene3D" id="3.30.70.3490">
    <property type="match status" value="1"/>
</dbReference>
<dbReference type="InterPro" id="IPR000648">
    <property type="entry name" value="Oxysterol-bd"/>
</dbReference>
<feature type="repeat" description="ANK" evidence="6">
    <location>
        <begin position="86"/>
        <end position="108"/>
    </location>
</feature>
<dbReference type="RefSeq" id="XP_025363117.1">
    <property type="nucleotide sequence ID" value="XM_025505888.1"/>
</dbReference>
<dbReference type="PROSITE" id="PS01013">
    <property type="entry name" value="OSBP"/>
    <property type="match status" value="1"/>
</dbReference>
<dbReference type="InterPro" id="IPR002110">
    <property type="entry name" value="Ankyrin_rpt"/>
</dbReference>
<dbReference type="PROSITE" id="PS50003">
    <property type="entry name" value="PH_DOMAIN"/>
    <property type="match status" value="1"/>
</dbReference>
<evidence type="ECO:0000256" key="7">
    <source>
        <dbReference type="RuleBase" id="RU003844"/>
    </source>
</evidence>
<evidence type="ECO:0000313" key="10">
    <source>
        <dbReference type="EMBL" id="PWN28505.1"/>
    </source>
</evidence>
<evidence type="ECO:0000256" key="1">
    <source>
        <dbReference type="ARBA" id="ARBA00008842"/>
    </source>
</evidence>
<dbReference type="SUPFAM" id="SSF144000">
    <property type="entry name" value="Oxysterol-binding protein-like"/>
    <property type="match status" value="1"/>
</dbReference>
<evidence type="ECO:0000256" key="4">
    <source>
        <dbReference type="ARBA" id="ARBA00023055"/>
    </source>
</evidence>
<reference evidence="10 11" key="1">
    <citation type="journal article" date="2018" name="Mol. Biol. Evol.">
        <title>Broad Genomic Sampling Reveals a Smut Pathogenic Ancestry of the Fungal Clade Ustilaginomycotina.</title>
        <authorList>
            <person name="Kijpornyongpan T."/>
            <person name="Mondo S.J."/>
            <person name="Barry K."/>
            <person name="Sandor L."/>
            <person name="Lee J."/>
            <person name="Lipzen A."/>
            <person name="Pangilinan J."/>
            <person name="LaButti K."/>
            <person name="Hainaut M."/>
            <person name="Henrissat B."/>
            <person name="Grigoriev I.V."/>
            <person name="Spatafora J.W."/>
            <person name="Aime M.C."/>
        </authorList>
    </citation>
    <scope>NUCLEOTIDE SEQUENCE [LARGE SCALE GENOMIC DNA]</scope>
    <source>
        <strain evidence="10 11">MCA 5214</strain>
    </source>
</reference>
<keyword evidence="5" id="KW-0446">Lipid-binding</keyword>
<dbReference type="FunFam" id="3.30.70.3490:FF:000033">
    <property type="match status" value="1"/>
</dbReference>
<dbReference type="InterPro" id="IPR018494">
    <property type="entry name" value="Oxysterol-bd_CS"/>
</dbReference>
<dbReference type="Gene3D" id="1.25.40.20">
    <property type="entry name" value="Ankyrin repeat-containing domain"/>
    <property type="match status" value="2"/>
</dbReference>
<dbReference type="Proteomes" id="UP000245884">
    <property type="component" value="Unassembled WGS sequence"/>
</dbReference>
<keyword evidence="6" id="KW-0040">ANK repeat</keyword>
<dbReference type="PANTHER" id="PTHR10972:SF205">
    <property type="entry name" value="OXYSTEROL-BINDING PROTEIN 1"/>
    <property type="match status" value="1"/>
</dbReference>
<dbReference type="Pfam" id="PF00169">
    <property type="entry name" value="PH"/>
    <property type="match status" value="1"/>
</dbReference>
<comment type="similarity">
    <text evidence="1 7">Belongs to the OSBP family.</text>
</comment>
<proteinExistence type="inferred from homology"/>
<dbReference type="GO" id="GO:0006897">
    <property type="term" value="P:endocytosis"/>
    <property type="evidence" value="ECO:0007669"/>
    <property type="project" value="TreeGrafter"/>
</dbReference>
<dbReference type="CDD" id="cd13292">
    <property type="entry name" value="PH_Osh1p_Osh2p_yeast"/>
    <property type="match status" value="1"/>
</dbReference>
<name>A0A316UZB5_9BASI</name>
<evidence type="ECO:0000259" key="9">
    <source>
        <dbReference type="PROSITE" id="PS50003"/>
    </source>
</evidence>
<feature type="compositionally biased region" description="Basic and acidic residues" evidence="8">
    <location>
        <begin position="1095"/>
        <end position="1106"/>
    </location>
</feature>
<dbReference type="GO" id="GO:0034727">
    <property type="term" value="P:piecemeal microautophagy of the nucleus"/>
    <property type="evidence" value="ECO:0007669"/>
    <property type="project" value="TreeGrafter"/>
</dbReference>
<feature type="repeat" description="ANK" evidence="6">
    <location>
        <begin position="187"/>
        <end position="219"/>
    </location>
</feature>
<dbReference type="AlphaFoldDB" id="A0A316UZB5"/>
<dbReference type="SMART" id="SM00233">
    <property type="entry name" value="PH"/>
    <property type="match status" value="1"/>
</dbReference>
<gene>
    <name evidence="10" type="ORF">BDZ90DRAFT_231497</name>
</gene>
<dbReference type="GO" id="GO:0097038">
    <property type="term" value="C:perinuclear endoplasmic reticulum"/>
    <property type="evidence" value="ECO:0007669"/>
    <property type="project" value="TreeGrafter"/>
</dbReference>
<dbReference type="GO" id="GO:0005886">
    <property type="term" value="C:plasma membrane"/>
    <property type="evidence" value="ECO:0007669"/>
    <property type="project" value="TreeGrafter"/>
</dbReference>